<evidence type="ECO:0000256" key="1">
    <source>
        <dbReference type="SAM" id="SignalP"/>
    </source>
</evidence>
<keyword evidence="1" id="KW-0732">Signal</keyword>
<organism evidence="2 3">
    <name type="scientific">Podospora aff. communis PSN243</name>
    <dbReference type="NCBI Taxonomy" id="3040156"/>
    <lineage>
        <taxon>Eukaryota</taxon>
        <taxon>Fungi</taxon>
        <taxon>Dikarya</taxon>
        <taxon>Ascomycota</taxon>
        <taxon>Pezizomycotina</taxon>
        <taxon>Sordariomycetes</taxon>
        <taxon>Sordariomycetidae</taxon>
        <taxon>Sordariales</taxon>
        <taxon>Podosporaceae</taxon>
        <taxon>Podospora</taxon>
    </lineage>
</organism>
<name>A0AAV9GR93_9PEZI</name>
<keyword evidence="3" id="KW-1185">Reference proteome</keyword>
<dbReference type="SUPFAM" id="SSF55486">
    <property type="entry name" value="Metalloproteases ('zincins'), catalytic domain"/>
    <property type="match status" value="1"/>
</dbReference>
<reference evidence="2" key="2">
    <citation type="submission" date="2023-05" db="EMBL/GenBank/DDBJ databases">
        <authorList>
            <consortium name="Lawrence Berkeley National Laboratory"/>
            <person name="Steindorff A."/>
            <person name="Hensen N."/>
            <person name="Bonometti L."/>
            <person name="Westerberg I."/>
            <person name="Brannstrom I.O."/>
            <person name="Guillou S."/>
            <person name="Cros-Aarteil S."/>
            <person name="Calhoun S."/>
            <person name="Haridas S."/>
            <person name="Kuo A."/>
            <person name="Mondo S."/>
            <person name="Pangilinan J."/>
            <person name="Riley R."/>
            <person name="Labutti K."/>
            <person name="Andreopoulos B."/>
            <person name="Lipzen A."/>
            <person name="Chen C."/>
            <person name="Yanf M."/>
            <person name="Daum C."/>
            <person name="Ng V."/>
            <person name="Clum A."/>
            <person name="Ohm R."/>
            <person name="Martin F."/>
            <person name="Silar P."/>
            <person name="Natvig D."/>
            <person name="Lalanne C."/>
            <person name="Gautier V."/>
            <person name="Ament-Velasquez S.L."/>
            <person name="Kruys A."/>
            <person name="Hutchinson M.I."/>
            <person name="Powell A.J."/>
            <person name="Barry K."/>
            <person name="Miller A.N."/>
            <person name="Grigoriev I.V."/>
            <person name="Debuchy R."/>
            <person name="Gladieux P."/>
            <person name="Thoren M.H."/>
            <person name="Johannesson H."/>
        </authorList>
    </citation>
    <scope>NUCLEOTIDE SEQUENCE</scope>
    <source>
        <strain evidence="2">PSN243</strain>
    </source>
</reference>
<comment type="caution">
    <text evidence="2">The sequence shown here is derived from an EMBL/GenBank/DDBJ whole genome shotgun (WGS) entry which is preliminary data.</text>
</comment>
<gene>
    <name evidence="2" type="ORF">QBC34DRAFT_60612</name>
</gene>
<proteinExistence type="predicted"/>
<accession>A0AAV9GR93</accession>
<evidence type="ECO:0000313" key="3">
    <source>
        <dbReference type="Proteomes" id="UP001321760"/>
    </source>
</evidence>
<dbReference type="EMBL" id="MU865930">
    <property type="protein sequence ID" value="KAK4450925.1"/>
    <property type="molecule type" value="Genomic_DNA"/>
</dbReference>
<protein>
    <recommendedName>
        <fullName evidence="4">Lysine-specific metallo-endopeptidase domain-containing protein</fullName>
    </recommendedName>
</protein>
<dbReference type="AlphaFoldDB" id="A0AAV9GR93"/>
<reference evidence="2" key="1">
    <citation type="journal article" date="2023" name="Mol. Phylogenet. Evol.">
        <title>Genome-scale phylogeny and comparative genomics of the fungal order Sordariales.</title>
        <authorList>
            <person name="Hensen N."/>
            <person name="Bonometti L."/>
            <person name="Westerberg I."/>
            <person name="Brannstrom I.O."/>
            <person name="Guillou S."/>
            <person name="Cros-Aarteil S."/>
            <person name="Calhoun S."/>
            <person name="Haridas S."/>
            <person name="Kuo A."/>
            <person name="Mondo S."/>
            <person name="Pangilinan J."/>
            <person name="Riley R."/>
            <person name="LaButti K."/>
            <person name="Andreopoulos B."/>
            <person name="Lipzen A."/>
            <person name="Chen C."/>
            <person name="Yan M."/>
            <person name="Daum C."/>
            <person name="Ng V."/>
            <person name="Clum A."/>
            <person name="Steindorff A."/>
            <person name="Ohm R.A."/>
            <person name="Martin F."/>
            <person name="Silar P."/>
            <person name="Natvig D.O."/>
            <person name="Lalanne C."/>
            <person name="Gautier V."/>
            <person name="Ament-Velasquez S.L."/>
            <person name="Kruys A."/>
            <person name="Hutchinson M.I."/>
            <person name="Powell A.J."/>
            <person name="Barry K."/>
            <person name="Miller A.N."/>
            <person name="Grigoriev I.V."/>
            <person name="Debuchy R."/>
            <person name="Gladieux P."/>
            <person name="Hiltunen Thoren M."/>
            <person name="Johannesson H."/>
        </authorList>
    </citation>
    <scope>NUCLEOTIDE SEQUENCE</scope>
    <source>
        <strain evidence="2">PSN243</strain>
    </source>
</reference>
<evidence type="ECO:0008006" key="4">
    <source>
        <dbReference type="Google" id="ProtNLM"/>
    </source>
</evidence>
<dbReference type="Proteomes" id="UP001321760">
    <property type="component" value="Unassembled WGS sequence"/>
</dbReference>
<evidence type="ECO:0000313" key="2">
    <source>
        <dbReference type="EMBL" id="KAK4450925.1"/>
    </source>
</evidence>
<sequence length="358" mass="39720">MCSLRRLLAIIAAGIPAIQALSIPRDHASQQAESSHQTGSAERYRQLATAKLASEIEMPGINPPFNEEYQNKRFHAILPSQSYRHRDWNRTQIPKYCLEEALYNHLTPSDVLVRDVWFEDCPLPWTICRHKDAKESWSTILTTFSQVPVGMRSYISNLLILPSTAPGMKHVAAYTRGSVLVFTPSYFRLGVLFHEFSHILDNYALRTTVVAHGYKANEAFSSTAMWTRALLNDSALPTPYARSTLQENFADAGRWAMSDMTSAGGLAEFSKGWEGCKHQIRTFEQWMGEVIFPKGGRCVVKKGSSEAVLVPMGVESAAPVGGRPRGGLGGLDGAVEELLESPERERNMFVYSGPPPAS</sequence>
<feature type="chain" id="PRO_5043754147" description="Lysine-specific metallo-endopeptidase domain-containing protein" evidence="1">
    <location>
        <begin position="21"/>
        <end position="358"/>
    </location>
</feature>
<feature type="signal peptide" evidence="1">
    <location>
        <begin position="1"/>
        <end position="20"/>
    </location>
</feature>